<dbReference type="InterPro" id="IPR008638">
    <property type="entry name" value="FhaB/CdiA-like_TPS"/>
</dbReference>
<dbReference type="Gene3D" id="2.160.20.10">
    <property type="entry name" value="Single-stranded right-handed beta-helix, Pectin lyase-like"/>
    <property type="match status" value="2"/>
</dbReference>
<dbReference type="NCBIfam" id="TIGR01901">
    <property type="entry name" value="adhes_NPXG"/>
    <property type="match status" value="1"/>
</dbReference>
<proteinExistence type="predicted"/>
<name>A0A1Z4GGG3_9CYAN</name>
<protein>
    <submittedName>
        <fullName evidence="3">Filamentous hemagglutinin family outer membrane protein</fullName>
    </submittedName>
</protein>
<evidence type="ECO:0000313" key="3">
    <source>
        <dbReference type="EMBL" id="BAY16448.1"/>
    </source>
</evidence>
<dbReference type="InterPro" id="IPR011050">
    <property type="entry name" value="Pectin_lyase_fold/virulence"/>
</dbReference>
<evidence type="ECO:0000259" key="2">
    <source>
        <dbReference type="SMART" id="SM00912"/>
    </source>
</evidence>
<organism evidence="3 4">
    <name type="scientific">Anabaenopsis circularis NIES-21</name>
    <dbReference type="NCBI Taxonomy" id="1085406"/>
    <lineage>
        <taxon>Bacteria</taxon>
        <taxon>Bacillati</taxon>
        <taxon>Cyanobacteriota</taxon>
        <taxon>Cyanophyceae</taxon>
        <taxon>Nostocales</taxon>
        <taxon>Nodulariaceae</taxon>
        <taxon>Anabaenopsis</taxon>
    </lineage>
</organism>
<dbReference type="Pfam" id="PF05860">
    <property type="entry name" value="TPS"/>
    <property type="match status" value="1"/>
</dbReference>
<dbReference type="SUPFAM" id="SSF51126">
    <property type="entry name" value="Pectin lyase-like"/>
    <property type="match status" value="2"/>
</dbReference>
<feature type="domain" description="Filamentous haemagglutinin FhaB/tRNA nuclease CdiA-like TPS" evidence="2">
    <location>
        <begin position="27"/>
        <end position="144"/>
    </location>
</feature>
<feature type="signal peptide" evidence="1">
    <location>
        <begin position="1"/>
        <end position="22"/>
    </location>
</feature>
<evidence type="ECO:0000313" key="4">
    <source>
        <dbReference type="Proteomes" id="UP000218287"/>
    </source>
</evidence>
<accession>A0A1Z4GGG3</accession>
<feature type="chain" id="PRO_5012599693" evidence="1">
    <location>
        <begin position="23"/>
        <end position="892"/>
    </location>
</feature>
<dbReference type="AlphaFoldDB" id="A0A1Z4GGG3"/>
<dbReference type="InterPro" id="IPR012334">
    <property type="entry name" value="Pectin_lyas_fold"/>
</dbReference>
<evidence type="ECO:0000256" key="1">
    <source>
        <dbReference type="SAM" id="SignalP"/>
    </source>
</evidence>
<keyword evidence="1" id="KW-0732">Signal</keyword>
<reference evidence="3 4" key="1">
    <citation type="submission" date="2017-06" db="EMBL/GenBank/DDBJ databases">
        <title>Genome sequencing of cyanobaciteial culture collection at National Institute for Environmental Studies (NIES).</title>
        <authorList>
            <person name="Hirose Y."/>
            <person name="Shimura Y."/>
            <person name="Fujisawa T."/>
            <person name="Nakamura Y."/>
            <person name="Kawachi M."/>
        </authorList>
    </citation>
    <scope>NUCLEOTIDE SEQUENCE [LARGE SCALE GENOMIC DNA]</scope>
    <source>
        <strain evidence="3 4">NIES-21</strain>
    </source>
</reference>
<dbReference type="PROSITE" id="PS51257">
    <property type="entry name" value="PROKAR_LIPOPROTEIN"/>
    <property type="match status" value="1"/>
</dbReference>
<dbReference type="OrthoDB" id="474851at2"/>
<dbReference type="Proteomes" id="UP000218287">
    <property type="component" value="Chromosome"/>
</dbReference>
<gene>
    <name evidence="3" type="ORF">NIES21_22760</name>
</gene>
<sequence>MRFWRWNCSAILWLLACNQAVADMIPDNTLPVNTTVSNSGNVRMIEGGTLRGTNLFHSFQEFSFSVNTAATTGDTAFFNNNSAVRNIFARVTGGSISNIDGIIRANGTANLFLINPSGMVFGPNASLNVGGSFIASTANSIKFADGKEFSATNHTPDPLLTVSIPIGLNFSSHVGSIVNQSQASPNGEMIDTDPTSPIGLKAPIGKTLALIGGDVAIEGGNLTTTAGRIELGSVGTGLVKLIEIEKGYAFDYSGVQDFRDIQVSQGGIIYGSGNDGSDIHFQGGNVKLTDSSQVFIDNLGEGRQDSLSVNARNFTIDAGAFLGTFALGAGNAGNIQVKASELVELVGTTPDGFFPSSIGSQVLESATGNAGNITIETKQLLIRDGATIDSSTFGLGNAGNINVKASDFIELRGGSQDGQIASGIVAQVAQDAIENPGNAGALTIETQKLTITGGAQIATTARNSGKGGNITIKASDAILVSGASSQATASSFDSYRSGIFVGAEAGATGDVGNLDITTGLLTVENGARISAANFGSSTVGGNATFTLRQLVVQNGGEIRSASFGEGVGGILNINATDSIDVVGAANIGGESVISTLFTDAQASGKAGNLIINSDRLSVRDGAELSVSSEGSGQAGNLDIKARFVQLDNQAKLIAETASGDGGNITLTLNEVLLLRRQSLISTTAGNNVAGGNGGIINIKAPFIVAIPSEDSNIKANAFTGNGGQVNITARSIFGIQPRQFETPESDITASSTFGVNGVVNINNPDVDPTQGLTTLPQTLVDVSQLIAQGCGTQAEQVANQFTVAGRGGLPPSPNDNLNSDAVWSDTRRTVAAKPQHQSRTPAVKPSKTLNSLSLVPASGWVFNNKGEVTLVAQVANSVRENLGVTSTVCHSH</sequence>
<dbReference type="EMBL" id="AP018174">
    <property type="protein sequence ID" value="BAY16448.1"/>
    <property type="molecule type" value="Genomic_DNA"/>
</dbReference>
<dbReference type="SMART" id="SM00912">
    <property type="entry name" value="Haemagg_act"/>
    <property type="match status" value="1"/>
</dbReference>
<keyword evidence="4" id="KW-1185">Reference proteome</keyword>